<dbReference type="GO" id="GO:0008270">
    <property type="term" value="F:zinc ion binding"/>
    <property type="evidence" value="ECO:0007669"/>
    <property type="project" value="InterPro"/>
</dbReference>
<dbReference type="SMART" id="SM00279">
    <property type="entry name" value="HhH2"/>
    <property type="match status" value="1"/>
</dbReference>
<dbReference type="InterPro" id="IPR008918">
    <property type="entry name" value="HhH2"/>
</dbReference>
<dbReference type="FunFam" id="1.10.150.20:FF:000003">
    <property type="entry name" value="DNA polymerase I"/>
    <property type="match status" value="1"/>
</dbReference>
<keyword evidence="9" id="KW-0238">DNA-binding</keyword>
<evidence type="ECO:0000256" key="10">
    <source>
        <dbReference type="ARBA" id="ARBA00048045"/>
    </source>
</evidence>
<dbReference type="PROSITE" id="PS00903">
    <property type="entry name" value="CYT_DCMP_DEAMINASES_1"/>
    <property type="match status" value="1"/>
</dbReference>
<evidence type="ECO:0000256" key="8">
    <source>
        <dbReference type="ARBA" id="ARBA00022833"/>
    </source>
</evidence>
<dbReference type="AlphaFoldDB" id="A0A7R8WT60"/>
<accession>A0A7R8WT60</accession>
<keyword evidence="8" id="KW-0862">Zinc</keyword>
<dbReference type="Pfam" id="PF02739">
    <property type="entry name" value="5_3_exonuc_N"/>
    <property type="match status" value="1"/>
</dbReference>
<dbReference type="InterPro" id="IPR028883">
    <property type="entry name" value="tRNA_aden_deaminase"/>
</dbReference>
<dbReference type="InterPro" id="IPR016193">
    <property type="entry name" value="Cytidine_deaminase-like"/>
</dbReference>
<dbReference type="GO" id="GO:0017108">
    <property type="term" value="F:5'-flap endonuclease activity"/>
    <property type="evidence" value="ECO:0007669"/>
    <property type="project" value="InterPro"/>
</dbReference>
<dbReference type="GO" id="GO:0002100">
    <property type="term" value="P:tRNA wobble adenosine to inosine editing"/>
    <property type="evidence" value="ECO:0007669"/>
    <property type="project" value="InterPro"/>
</dbReference>
<evidence type="ECO:0000256" key="4">
    <source>
        <dbReference type="ARBA" id="ARBA00022694"/>
    </source>
</evidence>
<evidence type="ECO:0000256" key="5">
    <source>
        <dbReference type="ARBA" id="ARBA00022722"/>
    </source>
</evidence>
<name>A0A7R8WT60_9CRUS</name>
<dbReference type="OrthoDB" id="408702at2759"/>
<dbReference type="SUPFAM" id="SSF88723">
    <property type="entry name" value="PIN domain-like"/>
    <property type="match status" value="1"/>
</dbReference>
<dbReference type="Pfam" id="PF01367">
    <property type="entry name" value="5_3_exonuc"/>
    <property type="match status" value="1"/>
</dbReference>
<dbReference type="HAMAP" id="MF_00972">
    <property type="entry name" value="tRNA_aden_deaminase"/>
    <property type="match status" value="1"/>
</dbReference>
<dbReference type="InterPro" id="IPR020045">
    <property type="entry name" value="DNA_polI_H3TH"/>
</dbReference>
<keyword evidence="6" id="KW-0479">Metal-binding</keyword>
<evidence type="ECO:0000256" key="1">
    <source>
        <dbReference type="ARBA" id="ARBA00010669"/>
    </source>
</evidence>
<dbReference type="CDD" id="cd09898">
    <property type="entry name" value="H3TH_53EXO"/>
    <property type="match status" value="1"/>
</dbReference>
<dbReference type="SUPFAM" id="SSF47807">
    <property type="entry name" value="5' to 3' exonuclease, C-terminal subdomain"/>
    <property type="match status" value="1"/>
</dbReference>
<dbReference type="InterPro" id="IPR002125">
    <property type="entry name" value="CMP_dCMP_dom"/>
</dbReference>
<dbReference type="Pfam" id="PF00383">
    <property type="entry name" value="dCMP_cyt_deam_1"/>
    <property type="match status" value="1"/>
</dbReference>
<dbReference type="InterPro" id="IPR029060">
    <property type="entry name" value="PIN-like_dom_sf"/>
</dbReference>
<dbReference type="PROSITE" id="PS51747">
    <property type="entry name" value="CYT_DCMP_DEAMINASES_2"/>
    <property type="match status" value="1"/>
</dbReference>
<dbReference type="SMART" id="SM00475">
    <property type="entry name" value="53EXOc"/>
    <property type="match status" value="1"/>
</dbReference>
<dbReference type="InterPro" id="IPR020046">
    <property type="entry name" value="5-3_exonucl_a-hlix_arch_N"/>
</dbReference>
<dbReference type="GO" id="GO:0052717">
    <property type="term" value="F:tRNA-specific adenosine-34 deaminase activity"/>
    <property type="evidence" value="ECO:0007669"/>
    <property type="project" value="UniProtKB-EC"/>
</dbReference>
<dbReference type="InterPro" id="IPR002421">
    <property type="entry name" value="5-3_exonuclease"/>
</dbReference>
<dbReference type="InterPro" id="IPR038969">
    <property type="entry name" value="FEN"/>
</dbReference>
<dbReference type="EC" id="3.5.4.33" evidence="2"/>
<evidence type="ECO:0000256" key="6">
    <source>
        <dbReference type="ARBA" id="ARBA00022723"/>
    </source>
</evidence>
<comment type="similarity">
    <text evidence="1">Belongs to the cytidine and deoxycytidylate deaminase family. ADAT2 subfamily.</text>
</comment>
<feature type="non-terminal residue" evidence="11">
    <location>
        <position position="422"/>
    </location>
</feature>
<keyword evidence="7" id="KW-0378">Hydrolase</keyword>
<dbReference type="Gene3D" id="3.40.140.10">
    <property type="entry name" value="Cytidine Deaminase, domain 2"/>
    <property type="match status" value="1"/>
</dbReference>
<dbReference type="InterPro" id="IPR036279">
    <property type="entry name" value="5-3_exonuclease_C_sf"/>
</dbReference>
<dbReference type="PANTHER" id="PTHR42646">
    <property type="entry name" value="FLAP ENDONUCLEASE XNI"/>
    <property type="match status" value="1"/>
</dbReference>
<dbReference type="Gene3D" id="1.10.150.20">
    <property type="entry name" value="5' to 3' exonuclease, C-terminal subdomain"/>
    <property type="match status" value="1"/>
</dbReference>
<reference evidence="11" key="1">
    <citation type="submission" date="2020-11" db="EMBL/GenBank/DDBJ databases">
        <authorList>
            <person name="Tran Van P."/>
        </authorList>
    </citation>
    <scope>NUCLEOTIDE SEQUENCE</scope>
</reference>
<evidence type="ECO:0000256" key="2">
    <source>
        <dbReference type="ARBA" id="ARBA00012740"/>
    </source>
</evidence>
<evidence type="ECO:0000256" key="9">
    <source>
        <dbReference type="ARBA" id="ARBA00023125"/>
    </source>
</evidence>
<dbReference type="GO" id="GO:0033567">
    <property type="term" value="P:DNA replication, Okazaki fragment processing"/>
    <property type="evidence" value="ECO:0007669"/>
    <property type="project" value="InterPro"/>
</dbReference>
<sequence>MNPFPEEYFMKQALQEAYKAFDHDEVPVGAVVRYGDRIIGRGHNLTQTLNDVTAHAEMMAITAAAEALGGKYLKGCTMYITLEPCVMCAGALFWSQIDHVVFAAPDPKRGFRASGVQLHPKTKLEHGLLEKEATDLLLLFFEELLRSEKPSHIGVCFDVGRENVRTAYYPEYKGTRDETPEPIRWGVPHIQAILEALNIPILFVEGYEADDVIGTLVQKAEKEGFETYMMTSDKDFAQLVTDNIKMYRPAAFGRGPEIWGVEEVKKKFEIEDPKQVIDFLGMMGDAVDNIPGLPGVGEKTAKKFLAQYGSMENLLANTQDLKGKMKEKVEASKELGLLSKKLATIITDVPVEFKANELLFSEPDWARVEVLFDDLEFRRLKDNAHKVYGLLGFESDNTPVEVNMPGAQTSLFAQSVGEEEGL</sequence>
<dbReference type="GO" id="GO:0008409">
    <property type="term" value="F:5'-3' exonuclease activity"/>
    <property type="evidence" value="ECO:0007669"/>
    <property type="project" value="InterPro"/>
</dbReference>
<dbReference type="InterPro" id="IPR016192">
    <property type="entry name" value="APOBEC/CMP_deaminase_Zn-bd"/>
</dbReference>
<evidence type="ECO:0000313" key="11">
    <source>
        <dbReference type="EMBL" id="CAD7236375.1"/>
    </source>
</evidence>
<keyword evidence="5" id="KW-0540">Nuclease</keyword>
<dbReference type="CDD" id="cd09859">
    <property type="entry name" value="PIN_53EXO"/>
    <property type="match status" value="1"/>
</dbReference>
<dbReference type="PANTHER" id="PTHR42646:SF2">
    <property type="entry name" value="5'-3' EXONUCLEASE FAMILY PROTEIN"/>
    <property type="match status" value="1"/>
</dbReference>
<dbReference type="GO" id="GO:0003677">
    <property type="term" value="F:DNA binding"/>
    <property type="evidence" value="ECO:0007669"/>
    <property type="project" value="UniProtKB-KW"/>
</dbReference>
<dbReference type="SUPFAM" id="SSF53927">
    <property type="entry name" value="Cytidine deaminase-like"/>
    <property type="match status" value="1"/>
</dbReference>
<gene>
    <name evidence="11" type="ORF">CTOB1V02_LOCUS14190</name>
</gene>
<organism evidence="11">
    <name type="scientific">Cyprideis torosa</name>
    <dbReference type="NCBI Taxonomy" id="163714"/>
    <lineage>
        <taxon>Eukaryota</taxon>
        <taxon>Metazoa</taxon>
        <taxon>Ecdysozoa</taxon>
        <taxon>Arthropoda</taxon>
        <taxon>Crustacea</taxon>
        <taxon>Oligostraca</taxon>
        <taxon>Ostracoda</taxon>
        <taxon>Podocopa</taxon>
        <taxon>Podocopida</taxon>
        <taxon>Cytherocopina</taxon>
        <taxon>Cytheroidea</taxon>
        <taxon>Cytherideidae</taxon>
        <taxon>Cyprideis</taxon>
    </lineage>
</organism>
<dbReference type="EMBL" id="OB678629">
    <property type="protein sequence ID" value="CAD7236375.1"/>
    <property type="molecule type" value="Genomic_DNA"/>
</dbReference>
<evidence type="ECO:0000256" key="7">
    <source>
        <dbReference type="ARBA" id="ARBA00022801"/>
    </source>
</evidence>
<dbReference type="Gene3D" id="3.40.50.1010">
    <property type="entry name" value="5'-nuclease"/>
    <property type="match status" value="1"/>
</dbReference>
<proteinExistence type="inferred from homology"/>
<evidence type="ECO:0000256" key="3">
    <source>
        <dbReference type="ARBA" id="ARBA00019216"/>
    </source>
</evidence>
<keyword evidence="4" id="KW-0819">tRNA processing</keyword>
<protein>
    <recommendedName>
        <fullName evidence="3">tRNA-specific adenosine deaminase 2</fullName>
        <ecNumber evidence="2">3.5.4.33</ecNumber>
    </recommendedName>
</protein>
<dbReference type="CDD" id="cd01285">
    <property type="entry name" value="nucleoside_deaminase"/>
    <property type="match status" value="1"/>
</dbReference>
<comment type="catalytic activity">
    <reaction evidence="10">
        <text>adenosine(34) in tRNA + H2O + H(+) = inosine(34) in tRNA + NH4(+)</text>
        <dbReference type="Rhea" id="RHEA:43168"/>
        <dbReference type="Rhea" id="RHEA-COMP:10373"/>
        <dbReference type="Rhea" id="RHEA-COMP:10374"/>
        <dbReference type="ChEBI" id="CHEBI:15377"/>
        <dbReference type="ChEBI" id="CHEBI:15378"/>
        <dbReference type="ChEBI" id="CHEBI:28938"/>
        <dbReference type="ChEBI" id="CHEBI:74411"/>
        <dbReference type="ChEBI" id="CHEBI:82852"/>
        <dbReference type="EC" id="3.5.4.33"/>
    </reaction>
</comment>